<feature type="region of interest" description="Disordered" evidence="1">
    <location>
        <begin position="274"/>
        <end position="450"/>
    </location>
</feature>
<proteinExistence type="predicted"/>
<accession>A0ABQ7GYP0</accession>
<evidence type="ECO:0000313" key="3">
    <source>
        <dbReference type="Proteomes" id="UP000815325"/>
    </source>
</evidence>
<comment type="caution">
    <text evidence="2">The sequence shown here is derived from an EMBL/GenBank/DDBJ whole genome shotgun (WGS) entry which is preliminary data.</text>
</comment>
<dbReference type="Proteomes" id="UP000815325">
    <property type="component" value="Unassembled WGS sequence"/>
</dbReference>
<dbReference type="EMBL" id="MU069535">
    <property type="protein sequence ID" value="KAF5839715.1"/>
    <property type="molecule type" value="Genomic_DNA"/>
</dbReference>
<feature type="compositionally biased region" description="Low complexity" evidence="1">
    <location>
        <begin position="383"/>
        <end position="404"/>
    </location>
</feature>
<sequence length="450" mass="49128">MEQRITFDFDFQRLTDFYLGRASNSLKVCLFPATLRRAAKKARSEQLYVVLREEEKPLVVWKRFGKEPIMFLAEEVEDMIVTTKPPLGGTRTVVKLVGEEKELLEIYSLQEPELFLDTVQDLRGGARGRIAEKESRAAQPAAEMRDNVTHATTQILARDPLVSESRPVPDRISTSQPNRSIRGLGSDRAKSPSAVTPSQPSSRVPRKQNSIGGEPYSNPLFAHGKIRYHMIMPEAVPSHLFYSRPEVEALASGNGSNRPVQEILQEEERKRLALEEEELRLTPSPATLAKRSRMGGSNDGVRRRPDMMSRVSEEQEQPQQASTLQRPSPQSPWPPLPTESNGISDRPPPQQNGAAQGHQGPGHIERLRTGPLMSGHGRPDSPPSSLMLSSNSDIAATVAAKGAAGPSTNGEGSSSGPPTAATAGPSSHTAPPSSSLSQQRPRVMRQDAGS</sequence>
<feature type="region of interest" description="Disordered" evidence="1">
    <location>
        <begin position="131"/>
        <end position="217"/>
    </location>
</feature>
<keyword evidence="3" id="KW-1185">Reference proteome</keyword>
<gene>
    <name evidence="2" type="ORF">DUNSADRAFT_144</name>
</gene>
<feature type="compositionally biased region" description="Polar residues" evidence="1">
    <location>
        <begin position="193"/>
        <end position="211"/>
    </location>
</feature>
<protein>
    <submittedName>
        <fullName evidence="2">Uncharacterized protein</fullName>
    </submittedName>
</protein>
<evidence type="ECO:0000256" key="1">
    <source>
        <dbReference type="SAM" id="MobiDB-lite"/>
    </source>
</evidence>
<evidence type="ECO:0000313" key="2">
    <source>
        <dbReference type="EMBL" id="KAF5839715.1"/>
    </source>
</evidence>
<reference evidence="2" key="1">
    <citation type="submission" date="2017-08" db="EMBL/GenBank/DDBJ databases">
        <authorList>
            <person name="Polle J.E."/>
            <person name="Barry K."/>
            <person name="Cushman J."/>
            <person name="Schmutz J."/>
            <person name="Tran D."/>
            <person name="Hathwaick L.T."/>
            <person name="Yim W.C."/>
            <person name="Jenkins J."/>
            <person name="Mckie-Krisberg Z.M."/>
            <person name="Prochnik S."/>
            <person name="Lindquist E."/>
            <person name="Dockter R.B."/>
            <person name="Adam C."/>
            <person name="Molina H."/>
            <person name="Bunkerborg J."/>
            <person name="Jin E."/>
            <person name="Buchheim M."/>
            <person name="Magnuson J."/>
        </authorList>
    </citation>
    <scope>NUCLEOTIDE SEQUENCE</scope>
    <source>
        <strain evidence="2">CCAP 19/18</strain>
    </source>
</reference>
<organism evidence="2 3">
    <name type="scientific">Dunaliella salina</name>
    <name type="common">Green alga</name>
    <name type="synonym">Protococcus salinus</name>
    <dbReference type="NCBI Taxonomy" id="3046"/>
    <lineage>
        <taxon>Eukaryota</taxon>
        <taxon>Viridiplantae</taxon>
        <taxon>Chlorophyta</taxon>
        <taxon>core chlorophytes</taxon>
        <taxon>Chlorophyceae</taxon>
        <taxon>CS clade</taxon>
        <taxon>Chlamydomonadales</taxon>
        <taxon>Dunaliellaceae</taxon>
        <taxon>Dunaliella</taxon>
    </lineage>
</organism>
<feature type="compositionally biased region" description="Basic and acidic residues" evidence="1">
    <location>
        <begin position="300"/>
        <end position="313"/>
    </location>
</feature>
<name>A0ABQ7GYP0_DUNSA</name>
<feature type="compositionally biased region" description="Low complexity" evidence="1">
    <location>
        <begin position="412"/>
        <end position="441"/>
    </location>
</feature>